<feature type="compositionally biased region" description="Basic and acidic residues" evidence="1">
    <location>
        <begin position="669"/>
        <end position="689"/>
    </location>
</feature>
<feature type="compositionally biased region" description="Basic and acidic residues" evidence="1">
    <location>
        <begin position="903"/>
        <end position="958"/>
    </location>
</feature>
<feature type="region of interest" description="Disordered" evidence="1">
    <location>
        <begin position="91"/>
        <end position="145"/>
    </location>
</feature>
<feature type="compositionally biased region" description="Basic and acidic residues" evidence="1">
    <location>
        <begin position="515"/>
        <end position="571"/>
    </location>
</feature>
<reference evidence="3 4" key="1">
    <citation type="journal article" date="2019" name="Genome Biol. Evol.">
        <title>Whole-Genome Sequencing of the Giant Devil Catfish, Bagarius yarrelli.</title>
        <authorList>
            <person name="Jiang W."/>
            <person name="Lv Y."/>
            <person name="Cheng L."/>
            <person name="Yang K."/>
            <person name="Chao B."/>
            <person name="Wang X."/>
            <person name="Li Y."/>
            <person name="Pan X."/>
            <person name="You X."/>
            <person name="Zhang Y."/>
            <person name="Yang J."/>
            <person name="Li J."/>
            <person name="Zhang X."/>
            <person name="Liu S."/>
            <person name="Sun C."/>
            <person name="Yang J."/>
            <person name="Shi Q."/>
        </authorList>
    </citation>
    <scope>NUCLEOTIDE SEQUENCE [LARGE SCALE GENOMIC DNA]</scope>
    <source>
        <strain evidence="3">JWS20170419001</strain>
        <tissue evidence="3">Muscle</tissue>
    </source>
</reference>
<organism evidence="3 4">
    <name type="scientific">Bagarius yarrelli</name>
    <name type="common">Goonch</name>
    <name type="synonym">Bagrus yarrelli</name>
    <dbReference type="NCBI Taxonomy" id="175774"/>
    <lineage>
        <taxon>Eukaryota</taxon>
        <taxon>Metazoa</taxon>
        <taxon>Chordata</taxon>
        <taxon>Craniata</taxon>
        <taxon>Vertebrata</taxon>
        <taxon>Euteleostomi</taxon>
        <taxon>Actinopterygii</taxon>
        <taxon>Neopterygii</taxon>
        <taxon>Teleostei</taxon>
        <taxon>Ostariophysi</taxon>
        <taxon>Siluriformes</taxon>
        <taxon>Sisoridae</taxon>
        <taxon>Sisorinae</taxon>
        <taxon>Bagarius</taxon>
    </lineage>
</organism>
<evidence type="ECO:0000256" key="1">
    <source>
        <dbReference type="SAM" id="MobiDB-lite"/>
    </source>
</evidence>
<feature type="compositionally biased region" description="Basic and acidic residues" evidence="1">
    <location>
        <begin position="987"/>
        <end position="998"/>
    </location>
</feature>
<feature type="compositionally biased region" description="Low complexity" evidence="1">
    <location>
        <begin position="447"/>
        <end position="459"/>
    </location>
</feature>
<dbReference type="Pfam" id="PF15257">
    <property type="entry name" value="DUF4590"/>
    <property type="match status" value="1"/>
</dbReference>
<feature type="compositionally biased region" description="Basic and acidic residues" evidence="1">
    <location>
        <begin position="1287"/>
        <end position="1303"/>
    </location>
</feature>
<feature type="compositionally biased region" description="Polar residues" evidence="1">
    <location>
        <begin position="114"/>
        <end position="135"/>
    </location>
</feature>
<feature type="compositionally biased region" description="Acidic residues" evidence="1">
    <location>
        <begin position="800"/>
        <end position="819"/>
    </location>
</feature>
<dbReference type="PANTHER" id="PTHR23034:SF2">
    <property type="entry name" value="GLUTAMATE-RICH PROTEIN 3"/>
    <property type="match status" value="1"/>
</dbReference>
<feature type="compositionally biased region" description="Basic and acidic residues" evidence="1">
    <location>
        <begin position="1102"/>
        <end position="1111"/>
    </location>
</feature>
<feature type="compositionally biased region" description="Polar residues" evidence="1">
    <location>
        <begin position="91"/>
        <end position="102"/>
    </location>
</feature>
<feature type="compositionally biased region" description="Polar residues" evidence="1">
    <location>
        <begin position="497"/>
        <end position="514"/>
    </location>
</feature>
<sequence length="1353" mass="155139">MVESLSCTACVRIASLNQVYNHQRHITPHAGITTSQNPAEWALNLTPPEIQRILFYPSDSIELHLNKRLHQTEIRRKLEEFSRKDRVNKIKLSSSRPNTAPEKSQRLVRLKPLNRTSSPTSTKRSVSHFWKQNETSNRDPPISCRMNRDVMKPVTLTDFSSSVSPYRLPVIHHLAPAPPHRRKDSERNGTLRGRRLQPRAVPGDPPDIREGAVQRAWSRSVVWVKMVYFGKSVNLSHDLMELRDEVKVFQQHCGGENLCVYKGRLTEGEPFQFVSRRHRGFPFSLTFYLNGLQVERLSSCCEFKHRKSSRLGGRHAHFGFCGVEGAAPCYRCIIAMGLDKKPTPPKRSRNDPLVSKSWETEKAKEKHSPTESSQSHDTETKKKNNQEHQLKNDYEEDFEADNEGSTNNEVEKEIVTSPVSREEDERRNDTNGNEHMNRDSEEVRRTSSISTGLSSNSSNSEEDKEDCDEEQKEEEINPKIETDTVTSERDAEEMDVPQTSSTFLLTENTPNQKMENTERKEEPREEPRGREKHLGDAGKAKETKEEHGEDHNIEKDLRAKTAVDKEKGRVKSVQEKFAEAVLIMSECVSEPELSDSTTEEDEMVTVKMQLLAPETDAGSHMDQNGAKHLQEAKTEEAHPEKLQEELIKETQASPEPETEPEREENDEDDKQKNKDEQHEDQKPELKQDTTDGEDGEKEENQLNKKLIEKTEEETTSQNSATASETTATTEEEEAGMMKITELQPEKPRRTSETIDHNTELEEKLSAGEEGFAEDQVTGEARADEEKTHDEESRNVSNSAEETENDITECAEEGNIEDGELESKVSYMNEEKDKAEKSKEKVEEHETDVGNELREERGRFETDMRDVMKEDKYHVHQSTEVEITEEQLTDKRVDQKGAPSTFQRSEETAEKDEGQKEDKHKVEHIEKQDSEQKDKQKAASERKETEEQKQQEELKKNDILEDSEVEENKQGHVSKDEDGEADTVMQKIELEQNTDNREREEEDLNSTEHEVPHENTDGPEETTGGIKTQEEIISVDQEEFQTEKTARAGEEVRSSHESNKEEFNLDIKGERVKIEEMDDEEKDKEKQEAGDDEFKQKLIKQQETNKEDDKQKYKVGIIKNSNKAATQIDASSDTEARAEDPAAPESESRNQNVQQESRGEEESEGGDGNHFQLSPAIENHKSVDAVEESRNEEEGYSCPSEESQRLEKVLLVKREEKEEELIVAPHTDHGELVSNWVHLHQASNYFETFIDPLDDMKIHNREKSRNSEALETNQTRKINEPEELESTMEERFLETEGLGVKDQRSQSSRNLSEVQQQRQMDSEQTPEVQRNVAENKLLNISAASLMKIEISQDI</sequence>
<feature type="compositionally biased region" description="Basic and acidic residues" evidence="1">
    <location>
        <begin position="1177"/>
        <end position="1192"/>
    </location>
</feature>
<feature type="compositionally biased region" description="Polar residues" evidence="1">
    <location>
        <begin position="1304"/>
        <end position="1327"/>
    </location>
</feature>
<feature type="region of interest" description="Disordered" evidence="1">
    <location>
        <begin position="175"/>
        <end position="207"/>
    </location>
</feature>
<name>A0A556VUQ0_BAGYA</name>
<feature type="compositionally biased region" description="Basic and acidic residues" evidence="1">
    <location>
        <begin position="358"/>
        <end position="393"/>
    </location>
</feature>
<feature type="compositionally biased region" description="Basic and acidic residues" evidence="1">
    <location>
        <begin position="698"/>
        <end position="709"/>
    </location>
</feature>
<accession>A0A556VUQ0</accession>
<feature type="compositionally biased region" description="Basic and acidic residues" evidence="1">
    <location>
        <begin position="409"/>
        <end position="429"/>
    </location>
</feature>
<feature type="compositionally biased region" description="Basic and acidic residues" evidence="1">
    <location>
        <begin position="1040"/>
        <end position="1074"/>
    </location>
</feature>
<evidence type="ECO:0000259" key="2">
    <source>
        <dbReference type="Pfam" id="PF15257"/>
    </source>
</evidence>
<feature type="compositionally biased region" description="Acidic residues" evidence="1">
    <location>
        <begin position="460"/>
        <end position="473"/>
    </location>
</feature>
<dbReference type="InterPro" id="IPR027962">
    <property type="entry name" value="ERICH3"/>
</dbReference>
<dbReference type="InterPro" id="IPR048257">
    <property type="entry name" value="DUF4590"/>
</dbReference>
<dbReference type="EMBL" id="VCAZ01000276">
    <property type="protein sequence ID" value="TTS16959.1"/>
    <property type="molecule type" value="Genomic_DNA"/>
</dbReference>
<comment type="caution">
    <text evidence="3">The sequence shown here is derived from an EMBL/GenBank/DDBJ whole genome shotgun (WGS) entry which is preliminary data.</text>
</comment>
<feature type="compositionally biased region" description="Polar residues" evidence="1">
    <location>
        <begin position="1118"/>
        <end position="1132"/>
    </location>
</feature>
<proteinExistence type="predicted"/>
<feature type="compositionally biased region" description="Low complexity" evidence="1">
    <location>
        <begin position="715"/>
        <end position="728"/>
    </location>
</feature>
<feature type="domain" description="DUF4590" evidence="2">
    <location>
        <begin position="235"/>
        <end position="346"/>
    </location>
</feature>
<feature type="region of interest" description="Disordered" evidence="1">
    <location>
        <begin position="1261"/>
        <end position="1329"/>
    </location>
</feature>
<feature type="compositionally biased region" description="Basic and acidic residues" evidence="1">
    <location>
        <begin position="474"/>
        <end position="489"/>
    </location>
</feature>
<dbReference type="OrthoDB" id="120976at2759"/>
<feature type="compositionally biased region" description="Basic and acidic residues" evidence="1">
    <location>
        <begin position="965"/>
        <end position="975"/>
    </location>
</feature>
<feature type="region of interest" description="Disordered" evidence="1">
    <location>
        <begin position="590"/>
        <end position="1203"/>
    </location>
</feature>
<feature type="compositionally biased region" description="Basic and acidic residues" evidence="1">
    <location>
        <begin position="435"/>
        <end position="445"/>
    </location>
</feature>
<evidence type="ECO:0000313" key="3">
    <source>
        <dbReference type="EMBL" id="TTS16959.1"/>
    </source>
</evidence>
<gene>
    <name evidence="3" type="ORF">Baya_16175</name>
</gene>
<feature type="region of interest" description="Disordered" evidence="1">
    <location>
        <begin position="340"/>
        <end position="571"/>
    </location>
</feature>
<feature type="compositionally biased region" description="Basic and acidic residues" evidence="1">
    <location>
        <begin position="743"/>
        <end position="766"/>
    </location>
</feature>
<keyword evidence="4" id="KW-1185">Reference proteome</keyword>
<evidence type="ECO:0000313" key="4">
    <source>
        <dbReference type="Proteomes" id="UP000319801"/>
    </source>
</evidence>
<dbReference type="PANTHER" id="PTHR23034">
    <property type="entry name" value="GLUTAMATE-RICH PROTEIN 3"/>
    <property type="match status" value="1"/>
</dbReference>
<feature type="compositionally biased region" description="Acidic residues" evidence="1">
    <location>
        <begin position="656"/>
        <end position="668"/>
    </location>
</feature>
<protein>
    <submittedName>
        <fullName evidence="3">Glutamate-rich protein 3</fullName>
    </submittedName>
</protein>
<feature type="compositionally biased region" description="Basic and acidic residues" evidence="1">
    <location>
        <begin position="828"/>
        <end position="878"/>
    </location>
</feature>
<feature type="compositionally biased region" description="Basic and acidic residues" evidence="1">
    <location>
        <begin position="1082"/>
        <end position="1095"/>
    </location>
</feature>
<dbReference type="Proteomes" id="UP000319801">
    <property type="component" value="Unassembled WGS sequence"/>
</dbReference>
<feature type="compositionally biased region" description="Basic and acidic residues" evidence="1">
    <location>
        <begin position="628"/>
        <end position="648"/>
    </location>
</feature>
<feature type="compositionally biased region" description="Basic and acidic residues" evidence="1">
    <location>
        <begin position="1005"/>
        <end position="1015"/>
    </location>
</feature>
<feature type="compositionally biased region" description="Basic and acidic residues" evidence="1">
    <location>
        <begin position="780"/>
        <end position="793"/>
    </location>
</feature>